<evidence type="ECO:0000313" key="1">
    <source>
        <dbReference type="EMBL" id="EKC21426.1"/>
    </source>
</evidence>
<dbReference type="InParanoid" id="K1QIE6"/>
<protein>
    <submittedName>
        <fullName evidence="1">Uncharacterized protein</fullName>
    </submittedName>
</protein>
<sequence length="154" mass="17838">MQASITEYRHDIKIEYSRREHNPQEDLINQDAVNGNNLTNGDSLDAEKRPFIDHYSDVSSPAPKGNITVYVGDDSDKIAVAYEHLVYENRYDKCQFVKDINEFKADRWTKNKSEWDTASQRLQCVDPNSYHCLRTEDGGETEQCLGKVWIQESM</sequence>
<reference evidence="1" key="1">
    <citation type="journal article" date="2012" name="Nature">
        <title>The oyster genome reveals stress adaptation and complexity of shell formation.</title>
        <authorList>
            <person name="Zhang G."/>
            <person name="Fang X."/>
            <person name="Guo X."/>
            <person name="Li L."/>
            <person name="Luo R."/>
            <person name="Xu F."/>
            <person name="Yang P."/>
            <person name="Zhang L."/>
            <person name="Wang X."/>
            <person name="Qi H."/>
            <person name="Xiong Z."/>
            <person name="Que H."/>
            <person name="Xie Y."/>
            <person name="Holland P.W."/>
            <person name="Paps J."/>
            <person name="Zhu Y."/>
            <person name="Wu F."/>
            <person name="Chen Y."/>
            <person name="Wang J."/>
            <person name="Peng C."/>
            <person name="Meng J."/>
            <person name="Yang L."/>
            <person name="Liu J."/>
            <person name="Wen B."/>
            <person name="Zhang N."/>
            <person name="Huang Z."/>
            <person name="Zhu Q."/>
            <person name="Feng Y."/>
            <person name="Mount A."/>
            <person name="Hedgecock D."/>
            <person name="Xu Z."/>
            <person name="Liu Y."/>
            <person name="Domazet-Loso T."/>
            <person name="Du Y."/>
            <person name="Sun X."/>
            <person name="Zhang S."/>
            <person name="Liu B."/>
            <person name="Cheng P."/>
            <person name="Jiang X."/>
            <person name="Li J."/>
            <person name="Fan D."/>
            <person name="Wang W."/>
            <person name="Fu W."/>
            <person name="Wang T."/>
            <person name="Wang B."/>
            <person name="Zhang J."/>
            <person name="Peng Z."/>
            <person name="Li Y."/>
            <person name="Li N."/>
            <person name="Wang J."/>
            <person name="Chen M."/>
            <person name="He Y."/>
            <person name="Tan F."/>
            <person name="Song X."/>
            <person name="Zheng Q."/>
            <person name="Huang R."/>
            <person name="Yang H."/>
            <person name="Du X."/>
            <person name="Chen L."/>
            <person name="Yang M."/>
            <person name="Gaffney P.M."/>
            <person name="Wang S."/>
            <person name="Luo L."/>
            <person name="She Z."/>
            <person name="Ming Y."/>
            <person name="Huang W."/>
            <person name="Zhang S."/>
            <person name="Huang B."/>
            <person name="Zhang Y."/>
            <person name="Qu T."/>
            <person name="Ni P."/>
            <person name="Miao G."/>
            <person name="Wang J."/>
            <person name="Wang Q."/>
            <person name="Steinberg C.E."/>
            <person name="Wang H."/>
            <person name="Li N."/>
            <person name="Qian L."/>
            <person name="Zhang G."/>
            <person name="Li Y."/>
            <person name="Yang H."/>
            <person name="Liu X."/>
            <person name="Wang J."/>
            <person name="Yin Y."/>
            <person name="Wang J."/>
        </authorList>
    </citation>
    <scope>NUCLEOTIDE SEQUENCE [LARGE SCALE GENOMIC DNA]</scope>
    <source>
        <strain evidence="1">05x7-T-G4-1.051#20</strain>
    </source>
</reference>
<dbReference type="HOGENOM" id="CLU_1705967_0_0_1"/>
<name>K1QIE6_MAGGI</name>
<dbReference type="EMBL" id="JH819406">
    <property type="protein sequence ID" value="EKC21426.1"/>
    <property type="molecule type" value="Genomic_DNA"/>
</dbReference>
<accession>K1QIE6</accession>
<dbReference type="AlphaFoldDB" id="K1QIE6"/>
<gene>
    <name evidence="1" type="ORF">CGI_10003935</name>
</gene>
<organism evidence="1">
    <name type="scientific">Magallana gigas</name>
    <name type="common">Pacific oyster</name>
    <name type="synonym">Crassostrea gigas</name>
    <dbReference type="NCBI Taxonomy" id="29159"/>
    <lineage>
        <taxon>Eukaryota</taxon>
        <taxon>Metazoa</taxon>
        <taxon>Spiralia</taxon>
        <taxon>Lophotrochozoa</taxon>
        <taxon>Mollusca</taxon>
        <taxon>Bivalvia</taxon>
        <taxon>Autobranchia</taxon>
        <taxon>Pteriomorphia</taxon>
        <taxon>Ostreida</taxon>
        <taxon>Ostreoidea</taxon>
        <taxon>Ostreidae</taxon>
        <taxon>Magallana</taxon>
    </lineage>
</organism>
<proteinExistence type="predicted"/>